<organism evidence="2 3">
    <name type="scientific">Parasphingorhabdus marina DSM 22363</name>
    <dbReference type="NCBI Taxonomy" id="1123272"/>
    <lineage>
        <taxon>Bacteria</taxon>
        <taxon>Pseudomonadati</taxon>
        <taxon>Pseudomonadota</taxon>
        <taxon>Alphaproteobacteria</taxon>
        <taxon>Sphingomonadales</taxon>
        <taxon>Sphingomonadaceae</taxon>
        <taxon>Parasphingorhabdus</taxon>
    </lineage>
</organism>
<accession>A0A1N6GTD4</accession>
<dbReference type="RefSeq" id="WP_074205912.1">
    <property type="nucleotide sequence ID" value="NZ_FSQW01000002.1"/>
</dbReference>
<reference evidence="3" key="1">
    <citation type="submission" date="2016-11" db="EMBL/GenBank/DDBJ databases">
        <authorList>
            <person name="Varghese N."/>
            <person name="Submissions S."/>
        </authorList>
    </citation>
    <scope>NUCLEOTIDE SEQUENCE [LARGE SCALE GENOMIC DNA]</scope>
    <source>
        <strain evidence="3">DSM 22363</strain>
    </source>
</reference>
<sequence length="310" mass="33414">MKSASGALLPLFLLSAFPATATEPERPGVEAEEKQANEPIVVTGQDIRDATRSFVKQLRIPEYGGQYARWEAPLCLQMIGWQKEHAANVKSLIERLTREIGHDVAGADCRPNMAIVLSPDPKRFVDQLRKSAPRIFTRFSRSQRRAATEGNQPVRLLLGARDLNKDGQPIHFAGALAPPPGLEALGGISESIVRGGGVGNSRIGTTVKSDFVAGVAVVDVHAIDGATFEGLSSYLAMRLLSGVPGSRIPDGGETILQLFQALGEEAQPPTKLSRWDMAFLRGLYGSTAAARSVQQRGEIIRSMRKSLALP</sequence>
<dbReference type="OrthoDB" id="7218943at2"/>
<dbReference type="EMBL" id="FSQW01000002">
    <property type="protein sequence ID" value="SIO10742.1"/>
    <property type="molecule type" value="Genomic_DNA"/>
</dbReference>
<name>A0A1N6GTD4_9SPHN</name>
<dbReference type="Proteomes" id="UP000185192">
    <property type="component" value="Unassembled WGS sequence"/>
</dbReference>
<dbReference type="AlphaFoldDB" id="A0A1N6GTD4"/>
<gene>
    <name evidence="2" type="ORF">SAMN02745824_2973</name>
</gene>
<feature type="signal peptide" evidence="1">
    <location>
        <begin position="1"/>
        <end position="21"/>
    </location>
</feature>
<evidence type="ECO:0000313" key="3">
    <source>
        <dbReference type="Proteomes" id="UP000185192"/>
    </source>
</evidence>
<evidence type="ECO:0000256" key="1">
    <source>
        <dbReference type="SAM" id="SignalP"/>
    </source>
</evidence>
<evidence type="ECO:0000313" key="2">
    <source>
        <dbReference type="EMBL" id="SIO10742.1"/>
    </source>
</evidence>
<protein>
    <recommendedName>
        <fullName evidence="4">DUF2927 domain-containing protein</fullName>
    </recommendedName>
</protein>
<proteinExistence type="predicted"/>
<feature type="chain" id="PRO_5013201379" description="DUF2927 domain-containing protein" evidence="1">
    <location>
        <begin position="22"/>
        <end position="310"/>
    </location>
</feature>
<keyword evidence="3" id="KW-1185">Reference proteome</keyword>
<keyword evidence="1" id="KW-0732">Signal</keyword>
<evidence type="ECO:0008006" key="4">
    <source>
        <dbReference type="Google" id="ProtNLM"/>
    </source>
</evidence>